<comment type="caution">
    <text evidence="1">The sequence shown here is derived from an EMBL/GenBank/DDBJ whole genome shotgun (WGS) entry which is preliminary data.</text>
</comment>
<dbReference type="PATRIC" id="fig|1202724.3.peg.2276"/>
<gene>
    <name evidence="1" type="ORF">AM493_10955</name>
</gene>
<protein>
    <submittedName>
        <fullName evidence="1">Uncharacterized protein</fullName>
    </submittedName>
</protein>
<dbReference type="PROSITE" id="PS51257">
    <property type="entry name" value="PROKAR_LIPOPROTEIN"/>
    <property type="match status" value="1"/>
</dbReference>
<dbReference type="Proteomes" id="UP000037755">
    <property type="component" value="Unassembled WGS sequence"/>
</dbReference>
<dbReference type="EMBL" id="LIYD01000005">
    <property type="protein sequence ID" value="KOS06495.1"/>
    <property type="molecule type" value="Genomic_DNA"/>
</dbReference>
<proteinExistence type="predicted"/>
<sequence>MKYFYYLLFLFLVGCVKEHEPKIEIYLLKEKIASDYGIPVSSMAEYTKMDEIEKRLYRFTRYDTINKELIDGGPFKVSLSDLNDNPLIEDKDIVAFNVKDEYVTLTEEGYSKIKSFQVPCQTHQVAITANKKVILTAYIRSDLSSQNLHWYQIPTSYSGNLSDKTKPYKSLRINFGSLDWNGKEVVPKPPYPKEFLEAFRKTNRLKE</sequence>
<accession>A0A0M8MBA2</accession>
<evidence type="ECO:0000313" key="2">
    <source>
        <dbReference type="Proteomes" id="UP000037755"/>
    </source>
</evidence>
<organism evidence="1 2">
    <name type="scientific">Flavobacterium akiainvivens</name>
    <dbReference type="NCBI Taxonomy" id="1202724"/>
    <lineage>
        <taxon>Bacteria</taxon>
        <taxon>Pseudomonadati</taxon>
        <taxon>Bacteroidota</taxon>
        <taxon>Flavobacteriia</taxon>
        <taxon>Flavobacteriales</taxon>
        <taxon>Flavobacteriaceae</taxon>
        <taxon>Flavobacterium</taxon>
    </lineage>
</organism>
<reference evidence="1 2" key="1">
    <citation type="submission" date="2015-08" db="EMBL/GenBank/DDBJ databases">
        <title>Whole genome sequence of Flavobacterium akiainvivens IK-1T, from decaying Wikstroemia oahuensis, an endemic Hawaiian shrub.</title>
        <authorList>
            <person name="Wan X."/>
            <person name="Hou S."/>
            <person name="Saito J."/>
            <person name="Donachie S."/>
        </authorList>
    </citation>
    <scope>NUCLEOTIDE SEQUENCE [LARGE SCALE GENOMIC DNA]</scope>
    <source>
        <strain evidence="1 2">IK-1</strain>
    </source>
</reference>
<name>A0A0M8MBA2_9FLAO</name>
<dbReference type="RefSeq" id="WP_054408060.1">
    <property type="nucleotide sequence ID" value="NZ_FOYA01000001.1"/>
</dbReference>
<evidence type="ECO:0000313" key="1">
    <source>
        <dbReference type="EMBL" id="KOS06495.1"/>
    </source>
</evidence>
<dbReference type="AlphaFoldDB" id="A0A0M8MBA2"/>
<keyword evidence="2" id="KW-1185">Reference proteome</keyword>